<evidence type="ECO:0000313" key="1">
    <source>
        <dbReference type="EMBL" id="GET33112.1"/>
    </source>
</evidence>
<dbReference type="InterPro" id="IPR031815">
    <property type="entry name" value="DUF5074"/>
</dbReference>
<dbReference type="Proteomes" id="UP000391834">
    <property type="component" value="Unassembled WGS sequence"/>
</dbReference>
<protein>
    <recommendedName>
        <fullName evidence="3">Lipoprotein</fullName>
    </recommendedName>
</protein>
<proteinExistence type="predicted"/>
<organism evidence="1 2">
    <name type="scientific">Prolixibacter bellariivorans</name>
    <dbReference type="NCBI Taxonomy" id="314319"/>
    <lineage>
        <taxon>Bacteria</taxon>
        <taxon>Pseudomonadati</taxon>
        <taxon>Bacteroidota</taxon>
        <taxon>Bacteroidia</taxon>
        <taxon>Marinilabiliales</taxon>
        <taxon>Prolixibacteraceae</taxon>
        <taxon>Prolixibacter</taxon>
    </lineage>
</organism>
<dbReference type="InterPro" id="IPR015943">
    <property type="entry name" value="WD40/YVTN_repeat-like_dom_sf"/>
</dbReference>
<dbReference type="RefSeq" id="WP_027585238.1">
    <property type="nucleotide sequence ID" value="NZ_BLAX01000001.1"/>
</dbReference>
<dbReference type="AlphaFoldDB" id="A0A5M4AYY1"/>
<dbReference type="Gene3D" id="2.160.20.20">
    <property type="match status" value="1"/>
</dbReference>
<accession>A0A5M4AYY1</accession>
<evidence type="ECO:0000313" key="2">
    <source>
        <dbReference type="Proteomes" id="UP000391834"/>
    </source>
</evidence>
<dbReference type="SUPFAM" id="SSF50969">
    <property type="entry name" value="YVTN repeat-like/Quinoprotein amine dehydrogenase"/>
    <property type="match status" value="1"/>
</dbReference>
<dbReference type="Pfam" id="PF16819">
    <property type="entry name" value="DUF5074"/>
    <property type="match status" value="1"/>
</dbReference>
<keyword evidence="2" id="KW-1185">Reference proteome</keyword>
<dbReference type="EMBL" id="BLAX01000001">
    <property type="protein sequence ID" value="GET33112.1"/>
    <property type="molecule type" value="Genomic_DNA"/>
</dbReference>
<gene>
    <name evidence="1" type="ORF">PbJCM13498_19750</name>
</gene>
<dbReference type="PROSITE" id="PS51257">
    <property type="entry name" value="PROKAR_LIPOPROTEIN"/>
    <property type="match status" value="1"/>
</dbReference>
<name>A0A5M4AYY1_9BACT</name>
<sequence length="682" mass="72226">MRRITVITIAFVAILFAGCKKDEIKTTYISNEEALAEANTSRIDYTNTPITLTVDNGTTKAAMLPAGYSYTSAVDINNTNFDQKLTSDKRDLTVDAGKIVLVSPGTKISGNLTINSGATLVVAGTFAASSLQGTGTIIVNPTATVSVSNLNFNGAVKFVNYADWSFNNFTLGNGTFENHGTLTFGSLTVNGGTVQFISDGTVTVNGNIMVNSYLYNDGTMVSTKGTLTTNGGSKLVNDCHLEAQQMQSNGTTSNNSYLKIAGNLNMNGGSKIEETNSAILRVGSIKNMNGTIASIGDDYAGLIIDNSFSANWGARLTGKLDIRFNGTINPADPNVVGSKVTYKSAYFAATGCAPEYGSNPVTSFTEIADVAAPTDNRGNVLSATSVDIEGHYAYVSWHLHGVDYSGLIEVFDISDPTSPTIIQQYWNTNFDFNHLEVDGAKLYVVGSRNLDKYKISTSATLAEFTLENGELNTDNMTMIELPSSSGNCVHLADNNQLYIATGNSGGTFNIMAPTSTTLSTTKSAESAKYVDSEGSTIVGLQGGSVGQLSVFDENNGLTPVRTIPVGEITPENGKSVVRLKDGLAYVCKGTSGLMVFDVNDVSGTAVKSFNPHDGDTNGVDIDHGLIYVANGAGGVYVLDKNTFKVYGNYNYDGSANFVRAVDDYIFVANGTGGLKILMRDNP</sequence>
<comment type="caution">
    <text evidence="1">The sequence shown here is derived from an EMBL/GenBank/DDBJ whole genome shotgun (WGS) entry which is preliminary data.</text>
</comment>
<reference evidence="1 2" key="1">
    <citation type="submission" date="2019-10" db="EMBL/GenBank/DDBJ databases">
        <title>Prolixibacter strains distinguished by the presence of nitrate reductase genes were adept at nitrate-dependent anaerobic corrosion of metallic iron and carbon steel.</title>
        <authorList>
            <person name="Iino T."/>
            <person name="Shono N."/>
            <person name="Ito K."/>
            <person name="Nakamura R."/>
            <person name="Sueoka K."/>
            <person name="Harayama S."/>
            <person name="Ohkuma M."/>
        </authorList>
    </citation>
    <scope>NUCLEOTIDE SEQUENCE [LARGE SCALE GENOMIC DNA]</scope>
    <source>
        <strain evidence="1 2">JCM 13498</strain>
    </source>
</reference>
<evidence type="ECO:0008006" key="3">
    <source>
        <dbReference type="Google" id="ProtNLM"/>
    </source>
</evidence>
<dbReference type="InterPro" id="IPR011044">
    <property type="entry name" value="Quino_amine_DH_bsu"/>
</dbReference>
<dbReference type="OrthoDB" id="1204817at2"/>
<dbReference type="InterPro" id="IPR012332">
    <property type="entry name" value="Autotransporter_pectin_lyase_C"/>
</dbReference>
<dbReference type="Gene3D" id="2.130.10.10">
    <property type="entry name" value="YVTN repeat-like/Quinoprotein amine dehydrogenase"/>
    <property type="match status" value="1"/>
</dbReference>